<sequence>MLGLRLAATNAHTLGFGPTTSTSWCAASATAHRPPHAPLLRGQSTAGPGQCACGPKLWGGRGRPGTVPLNRGETPCSARYLRPIYCLQAGSTVQKPGKLVAE</sequence>
<protein>
    <submittedName>
        <fullName evidence="1">Uncharacterized protein</fullName>
    </submittedName>
</protein>
<evidence type="ECO:0000313" key="1">
    <source>
        <dbReference type="EMBL" id="KAJ8416184.1"/>
    </source>
</evidence>
<gene>
    <name evidence="1" type="ORF">AAFF_G00382060</name>
</gene>
<comment type="caution">
    <text evidence="1">The sequence shown here is derived from an EMBL/GenBank/DDBJ whole genome shotgun (WGS) entry which is preliminary data.</text>
</comment>
<evidence type="ECO:0000313" key="2">
    <source>
        <dbReference type="Proteomes" id="UP001221898"/>
    </source>
</evidence>
<dbReference type="AlphaFoldDB" id="A0AAD7T865"/>
<keyword evidence="2" id="KW-1185">Reference proteome</keyword>
<dbReference type="Proteomes" id="UP001221898">
    <property type="component" value="Unassembled WGS sequence"/>
</dbReference>
<accession>A0AAD7T865</accession>
<name>A0AAD7T865_9TELE</name>
<organism evidence="1 2">
    <name type="scientific">Aldrovandia affinis</name>
    <dbReference type="NCBI Taxonomy" id="143900"/>
    <lineage>
        <taxon>Eukaryota</taxon>
        <taxon>Metazoa</taxon>
        <taxon>Chordata</taxon>
        <taxon>Craniata</taxon>
        <taxon>Vertebrata</taxon>
        <taxon>Euteleostomi</taxon>
        <taxon>Actinopterygii</taxon>
        <taxon>Neopterygii</taxon>
        <taxon>Teleostei</taxon>
        <taxon>Notacanthiformes</taxon>
        <taxon>Halosauridae</taxon>
        <taxon>Aldrovandia</taxon>
    </lineage>
</organism>
<reference evidence="1" key="1">
    <citation type="journal article" date="2023" name="Science">
        <title>Genome structures resolve the early diversification of teleost fishes.</title>
        <authorList>
            <person name="Parey E."/>
            <person name="Louis A."/>
            <person name="Montfort J."/>
            <person name="Bouchez O."/>
            <person name="Roques C."/>
            <person name="Iampietro C."/>
            <person name="Lluch J."/>
            <person name="Castinel A."/>
            <person name="Donnadieu C."/>
            <person name="Desvignes T."/>
            <person name="Floi Bucao C."/>
            <person name="Jouanno E."/>
            <person name="Wen M."/>
            <person name="Mejri S."/>
            <person name="Dirks R."/>
            <person name="Jansen H."/>
            <person name="Henkel C."/>
            <person name="Chen W.J."/>
            <person name="Zahm M."/>
            <person name="Cabau C."/>
            <person name="Klopp C."/>
            <person name="Thompson A.W."/>
            <person name="Robinson-Rechavi M."/>
            <person name="Braasch I."/>
            <person name="Lecointre G."/>
            <person name="Bobe J."/>
            <person name="Postlethwait J.H."/>
            <person name="Berthelot C."/>
            <person name="Roest Crollius H."/>
            <person name="Guiguen Y."/>
        </authorList>
    </citation>
    <scope>NUCLEOTIDE SEQUENCE</scope>
    <source>
        <strain evidence="1">NC1722</strain>
    </source>
</reference>
<proteinExistence type="predicted"/>
<dbReference type="EMBL" id="JAINUG010000007">
    <property type="protein sequence ID" value="KAJ8416184.1"/>
    <property type="molecule type" value="Genomic_DNA"/>
</dbReference>